<evidence type="ECO:0000256" key="6">
    <source>
        <dbReference type="PIRSR" id="PIRSR602401-1"/>
    </source>
</evidence>
<dbReference type="GO" id="GO:0004497">
    <property type="term" value="F:monooxygenase activity"/>
    <property type="evidence" value="ECO:0007669"/>
    <property type="project" value="UniProtKB-KW"/>
</dbReference>
<keyword evidence="10" id="KW-1185">Reference proteome</keyword>
<keyword evidence="7" id="KW-0503">Monooxygenase</keyword>
<dbReference type="Gene3D" id="1.10.630.10">
    <property type="entry name" value="Cytochrome P450"/>
    <property type="match status" value="1"/>
</dbReference>
<keyword evidence="3 6" id="KW-0349">Heme</keyword>
<evidence type="ECO:0000256" key="8">
    <source>
        <dbReference type="SAM" id="Phobius"/>
    </source>
</evidence>
<dbReference type="PRINTS" id="PR00463">
    <property type="entry name" value="EP450I"/>
</dbReference>
<dbReference type="InterPro" id="IPR017972">
    <property type="entry name" value="Cyt_P450_CS"/>
</dbReference>
<organism evidence="9 10">
    <name type="scientific">Recurvomyces mirabilis</name>
    <dbReference type="NCBI Taxonomy" id="574656"/>
    <lineage>
        <taxon>Eukaryota</taxon>
        <taxon>Fungi</taxon>
        <taxon>Dikarya</taxon>
        <taxon>Ascomycota</taxon>
        <taxon>Pezizomycotina</taxon>
        <taxon>Dothideomycetes</taxon>
        <taxon>Dothideomycetidae</taxon>
        <taxon>Mycosphaerellales</taxon>
        <taxon>Teratosphaeriaceae</taxon>
        <taxon>Recurvomyces</taxon>
    </lineage>
</organism>
<comment type="caution">
    <text evidence="9">The sequence shown here is derived from an EMBL/GenBank/DDBJ whole genome shotgun (WGS) entry which is preliminary data.</text>
</comment>
<keyword evidence="5 6" id="KW-0408">Iron</keyword>
<evidence type="ECO:0000256" key="3">
    <source>
        <dbReference type="ARBA" id="ARBA00022617"/>
    </source>
</evidence>
<dbReference type="GO" id="GO:0020037">
    <property type="term" value="F:heme binding"/>
    <property type="evidence" value="ECO:0007669"/>
    <property type="project" value="InterPro"/>
</dbReference>
<comment type="similarity">
    <text evidence="2 7">Belongs to the cytochrome P450 family.</text>
</comment>
<dbReference type="CDD" id="cd11058">
    <property type="entry name" value="CYP60B-like"/>
    <property type="match status" value="1"/>
</dbReference>
<dbReference type="EMBL" id="JAUTXT010000021">
    <property type="protein sequence ID" value="KAK3674119.1"/>
    <property type="molecule type" value="Genomic_DNA"/>
</dbReference>
<reference evidence="9" key="1">
    <citation type="submission" date="2023-07" db="EMBL/GenBank/DDBJ databases">
        <title>Black Yeasts Isolated from many extreme environments.</title>
        <authorList>
            <person name="Coleine C."/>
            <person name="Stajich J.E."/>
            <person name="Selbmann L."/>
        </authorList>
    </citation>
    <scope>NUCLEOTIDE SEQUENCE</scope>
    <source>
        <strain evidence="9">CCFEE 5485</strain>
    </source>
</reference>
<feature type="binding site" description="axial binding residue" evidence="6">
    <location>
        <position position="435"/>
    </location>
    <ligand>
        <name>heme</name>
        <dbReference type="ChEBI" id="CHEBI:30413"/>
    </ligand>
    <ligandPart>
        <name>Fe</name>
        <dbReference type="ChEBI" id="CHEBI:18248"/>
    </ligandPart>
</feature>
<dbReference type="InterPro" id="IPR002401">
    <property type="entry name" value="Cyt_P450_E_grp-I"/>
</dbReference>
<evidence type="ECO:0000256" key="7">
    <source>
        <dbReference type="RuleBase" id="RU000461"/>
    </source>
</evidence>
<dbReference type="PANTHER" id="PTHR24305:SF210">
    <property type="entry name" value="CYTOCHROME P450 MONOOXYGENASE ASQL-RELATED"/>
    <property type="match status" value="1"/>
</dbReference>
<evidence type="ECO:0000256" key="1">
    <source>
        <dbReference type="ARBA" id="ARBA00001971"/>
    </source>
</evidence>
<dbReference type="Pfam" id="PF00067">
    <property type="entry name" value="p450"/>
    <property type="match status" value="1"/>
</dbReference>
<proteinExistence type="inferred from homology"/>
<dbReference type="GO" id="GO:0016705">
    <property type="term" value="F:oxidoreductase activity, acting on paired donors, with incorporation or reduction of molecular oxygen"/>
    <property type="evidence" value="ECO:0007669"/>
    <property type="project" value="InterPro"/>
</dbReference>
<evidence type="ECO:0008006" key="11">
    <source>
        <dbReference type="Google" id="ProtNLM"/>
    </source>
</evidence>
<keyword evidence="4 6" id="KW-0479">Metal-binding</keyword>
<gene>
    <name evidence="9" type="ORF">LTR78_005966</name>
</gene>
<dbReference type="PANTHER" id="PTHR24305">
    <property type="entry name" value="CYTOCHROME P450"/>
    <property type="match status" value="1"/>
</dbReference>
<evidence type="ECO:0000256" key="4">
    <source>
        <dbReference type="ARBA" id="ARBA00022723"/>
    </source>
</evidence>
<feature type="transmembrane region" description="Helical" evidence="8">
    <location>
        <begin position="6"/>
        <end position="26"/>
    </location>
</feature>
<dbReference type="AlphaFoldDB" id="A0AAE0WLV4"/>
<dbReference type="SUPFAM" id="SSF48264">
    <property type="entry name" value="Cytochrome P450"/>
    <property type="match status" value="1"/>
</dbReference>
<protein>
    <recommendedName>
        <fullName evidence="11">Cytochrome P450</fullName>
    </recommendedName>
</protein>
<dbReference type="InterPro" id="IPR036396">
    <property type="entry name" value="Cyt_P450_sf"/>
</dbReference>
<evidence type="ECO:0000256" key="5">
    <source>
        <dbReference type="ARBA" id="ARBA00023004"/>
    </source>
</evidence>
<comment type="cofactor">
    <cofactor evidence="1 6">
        <name>heme</name>
        <dbReference type="ChEBI" id="CHEBI:30413"/>
    </cofactor>
</comment>
<accession>A0AAE0WLV4</accession>
<name>A0AAE0WLV4_9PEZI</name>
<sequence>MPGYYAGFLLLVPLVGIIACLSNLFYNVYLHPLRSCAGPKLWAASRLPWCWYQHRGMLQYKLLELHKKYGHAVRIAPNELSFTTETAWRTIYGQRSAEMSKDPIFSLLTPTGVQNIMVADRETHNRQRRLLSHAFSEKALREQESLIQMHISKLIEQLESRSPSGNVDLVSWLNFLTFDLVGDMCFGENFGCLDKGEYDPFVRAIQGMATELTYTQMYKYWHLDGLRRYVVSKKSVGKRMENVKRAMMAVGRRMQRETTRKDFMHYIMAANDEKGMSPQEIHVNALSLNIAGSESSATALCGIIFLLLTNPACYNRLVEEIRGAYDSEEDITILKSHDLSYMDAVISESLRLYPPVAITMPRRTPVGGETIDDISVPADMTVGVHHYSTYRHPDNFHQPEQFLPERWLAAMRTSPPFQNDRRECVQPFSFGPRNCLGKNLARAEIRLTLSRLLWRFDVRLQSGQMNWLKSQRLQGFWQKPPLLCTLTQVKRT</sequence>
<evidence type="ECO:0000313" key="9">
    <source>
        <dbReference type="EMBL" id="KAK3674119.1"/>
    </source>
</evidence>
<dbReference type="InterPro" id="IPR050121">
    <property type="entry name" value="Cytochrome_P450_monoxygenase"/>
</dbReference>
<dbReference type="InterPro" id="IPR001128">
    <property type="entry name" value="Cyt_P450"/>
</dbReference>
<keyword evidence="8" id="KW-0472">Membrane</keyword>
<dbReference type="GO" id="GO:0005506">
    <property type="term" value="F:iron ion binding"/>
    <property type="evidence" value="ECO:0007669"/>
    <property type="project" value="InterPro"/>
</dbReference>
<evidence type="ECO:0000313" key="10">
    <source>
        <dbReference type="Proteomes" id="UP001274830"/>
    </source>
</evidence>
<dbReference type="PRINTS" id="PR00385">
    <property type="entry name" value="P450"/>
</dbReference>
<evidence type="ECO:0000256" key="2">
    <source>
        <dbReference type="ARBA" id="ARBA00010617"/>
    </source>
</evidence>
<keyword evidence="8" id="KW-0812">Transmembrane</keyword>
<keyword evidence="8" id="KW-1133">Transmembrane helix</keyword>
<keyword evidence="7" id="KW-0560">Oxidoreductase</keyword>
<dbReference type="Proteomes" id="UP001274830">
    <property type="component" value="Unassembled WGS sequence"/>
</dbReference>
<dbReference type="PROSITE" id="PS00086">
    <property type="entry name" value="CYTOCHROME_P450"/>
    <property type="match status" value="1"/>
</dbReference>